<organism evidence="1 2">
    <name type="scientific">Brucella pseudogrignonensis</name>
    <dbReference type="NCBI Taxonomy" id="419475"/>
    <lineage>
        <taxon>Bacteria</taxon>
        <taxon>Pseudomonadati</taxon>
        <taxon>Pseudomonadota</taxon>
        <taxon>Alphaproteobacteria</taxon>
        <taxon>Hyphomicrobiales</taxon>
        <taxon>Brucellaceae</taxon>
        <taxon>Brucella/Ochrobactrum group</taxon>
        <taxon>Brucella</taxon>
    </lineage>
</organism>
<protein>
    <submittedName>
        <fullName evidence="1">Uncharacterized protein</fullName>
    </submittedName>
</protein>
<sequence length="61" mass="6789">MEVSKRDWASRDKSIRDLIKELKSFEDQSLVVKISIDGGKTVKPISLVGKVNGECVLLSLE</sequence>
<name>A0ABU1M6Q6_9HYPH</name>
<dbReference type="EMBL" id="JAVDQT010000001">
    <property type="protein sequence ID" value="MDR6431709.1"/>
    <property type="molecule type" value="Genomic_DNA"/>
</dbReference>
<evidence type="ECO:0000313" key="1">
    <source>
        <dbReference type="EMBL" id="MDR6431709.1"/>
    </source>
</evidence>
<gene>
    <name evidence="1" type="ORF">J2782_001414</name>
</gene>
<keyword evidence="2" id="KW-1185">Reference proteome</keyword>
<dbReference type="Proteomes" id="UP001184614">
    <property type="component" value="Unassembled WGS sequence"/>
</dbReference>
<evidence type="ECO:0000313" key="2">
    <source>
        <dbReference type="Proteomes" id="UP001184614"/>
    </source>
</evidence>
<reference evidence="1 2" key="1">
    <citation type="submission" date="2023-07" db="EMBL/GenBank/DDBJ databases">
        <title>Sorghum-associated microbial communities from plants grown in Nebraska, USA.</title>
        <authorList>
            <person name="Schachtman D."/>
        </authorList>
    </citation>
    <scope>NUCLEOTIDE SEQUENCE [LARGE SCALE GENOMIC DNA]</scope>
    <source>
        <strain evidence="1 2">DS1730</strain>
    </source>
</reference>
<comment type="caution">
    <text evidence="1">The sequence shown here is derived from an EMBL/GenBank/DDBJ whole genome shotgun (WGS) entry which is preliminary data.</text>
</comment>
<proteinExistence type="predicted"/>
<accession>A0ABU1M6Q6</accession>